<comment type="caution">
    <text evidence="3">The sequence shown here is derived from an EMBL/GenBank/DDBJ whole genome shotgun (WGS) entry which is preliminary data.</text>
</comment>
<keyword evidence="4" id="KW-1185">Reference proteome</keyword>
<protein>
    <submittedName>
        <fullName evidence="3">Uncharacterized protein</fullName>
    </submittedName>
</protein>
<dbReference type="RefSeq" id="WP_058390299.1">
    <property type="nucleotide sequence ID" value="NZ_LLWF02000100.1"/>
</dbReference>
<evidence type="ECO:0000256" key="2">
    <source>
        <dbReference type="SAM" id="Phobius"/>
    </source>
</evidence>
<feature type="transmembrane region" description="Helical" evidence="2">
    <location>
        <begin position="71"/>
        <end position="92"/>
    </location>
</feature>
<evidence type="ECO:0000256" key="1">
    <source>
        <dbReference type="SAM" id="MobiDB-lite"/>
    </source>
</evidence>
<keyword evidence="2" id="KW-0812">Transmembrane</keyword>
<proteinExistence type="predicted"/>
<dbReference type="AlphaFoldDB" id="A0A1S8D1X7"/>
<keyword evidence="2" id="KW-0472">Membrane</keyword>
<evidence type="ECO:0000313" key="3">
    <source>
        <dbReference type="EMBL" id="ONH81650.1"/>
    </source>
</evidence>
<dbReference type="Proteomes" id="UP000054844">
    <property type="component" value="Unassembled WGS sequence"/>
</dbReference>
<reference evidence="3" key="1">
    <citation type="submission" date="2016-12" db="EMBL/GenBank/DDBJ databases">
        <title>Draft genome sequence of Roseomonas mucosa strain AU37, isolated from a peripheral intravenous catheter.</title>
        <authorList>
            <person name="Choudhury M.A."/>
            <person name="Sidjabat H.E."/>
            <person name="Wailan A.M."/>
            <person name="Zhang L."/>
            <person name="Marsh N.M."/>
            <person name="Rickard C.M."/>
            <person name="Davies M."/>
            <person name="Mcmillan D.J."/>
        </authorList>
    </citation>
    <scope>NUCLEOTIDE SEQUENCE [LARGE SCALE GENOMIC DNA]</scope>
    <source>
        <strain evidence="3">AU37</strain>
    </source>
</reference>
<dbReference type="OrthoDB" id="8481611at2"/>
<keyword evidence="2" id="KW-1133">Transmembrane helix</keyword>
<dbReference type="EMBL" id="LLWF02000100">
    <property type="protein sequence ID" value="ONH81650.1"/>
    <property type="molecule type" value="Genomic_DNA"/>
</dbReference>
<feature type="region of interest" description="Disordered" evidence="1">
    <location>
        <begin position="125"/>
        <end position="150"/>
    </location>
</feature>
<feature type="transmembrane region" description="Helical" evidence="2">
    <location>
        <begin position="42"/>
        <end position="65"/>
    </location>
</feature>
<name>A0A1S8D1X7_9PROT</name>
<evidence type="ECO:0000313" key="4">
    <source>
        <dbReference type="Proteomes" id="UP000054844"/>
    </source>
</evidence>
<sequence length="150" mass="16908">MPSPPREYFRHGRFEVTGHLVRARNRSIQLSTIEGVDVHRPLFHIALIGCAGLAGFGLVFGDLLYPVETVAVLALGIAGLVLSWKVGTLRVFSKRTGEKGWSVHWWIQPLFRMREAIETAMNDLPRRHRRNRGGGSGHHDDQDDSDEDDE</sequence>
<accession>A0A1S8D1X7</accession>
<gene>
    <name evidence="3" type="ORF">APZ41_018775</name>
</gene>
<organism evidence="3 4">
    <name type="scientific">Roseomonas mucosa</name>
    <dbReference type="NCBI Taxonomy" id="207340"/>
    <lineage>
        <taxon>Bacteria</taxon>
        <taxon>Pseudomonadati</taxon>
        <taxon>Pseudomonadota</taxon>
        <taxon>Alphaproteobacteria</taxon>
        <taxon>Acetobacterales</taxon>
        <taxon>Roseomonadaceae</taxon>
        <taxon>Roseomonas</taxon>
    </lineage>
</organism>